<feature type="domain" description="PTS EIIB type-2" evidence="7">
    <location>
        <begin position="405"/>
        <end position="496"/>
    </location>
</feature>
<evidence type="ECO:0000256" key="3">
    <source>
        <dbReference type="ARBA" id="ARBA00023015"/>
    </source>
</evidence>
<feature type="domain" description="PTS EIIA type-2" evidence="6">
    <location>
        <begin position="496"/>
        <end position="636"/>
    </location>
</feature>
<dbReference type="PROSITE" id="PS51372">
    <property type="entry name" value="PRD_2"/>
    <property type="match status" value="2"/>
</dbReference>
<dbReference type="Pfam" id="PF00874">
    <property type="entry name" value="PRD"/>
    <property type="match status" value="2"/>
</dbReference>
<dbReference type="InterPro" id="IPR036388">
    <property type="entry name" value="WH-like_DNA-bd_sf"/>
</dbReference>
<dbReference type="InterPro" id="IPR016152">
    <property type="entry name" value="PTrfase/Anion_transptr"/>
</dbReference>
<evidence type="ECO:0000256" key="4">
    <source>
        <dbReference type="ARBA" id="ARBA00023159"/>
    </source>
</evidence>
<keyword evidence="10" id="KW-1185">Reference proteome</keyword>
<dbReference type="GO" id="GO:0009401">
    <property type="term" value="P:phosphoenolpyruvate-dependent sugar phosphotransferase system"/>
    <property type="evidence" value="ECO:0007669"/>
    <property type="project" value="InterPro"/>
</dbReference>
<evidence type="ECO:0000313" key="10">
    <source>
        <dbReference type="Proteomes" id="UP000036780"/>
    </source>
</evidence>
<sequence>MGINKRQSTILLLLNKSKGPITANWISKELNVSDRTVRNEINNLRKECKSLGIEIESIRGKGYDLKIIDPTLFKEALNIYIKDDTLTNYNRFTLQSNRVKYLLQRLLLAKDFIKMEKLEEELFVSRSTLKNDLKLVKQELEKFQLVCISKPYYGKKVHGEEYMKRLCLSNSILDNYDVFREKTVWFRFIDMDLFNKIKDIIIEIVNDYSFEISDLTLENLATHIAIACKRIEDNFIIEQLNIPLADGYTVEKSIANKIIQRVECFTGLNFPRTEEEYILVHLLGTKLLSNKRNANDSIVMNEIVRDIVIELKEIYDWDFYSDLEFIQGLSSHLGPVMNRLKYGMNIHNPLLNDIKLTYPLAFEGAIVASRCIKKYIDKEINEHEISYIAMYIQAALERIKGIQKYKILVVCATGVGSAKLLYYQLKDLFGQKIEIVDTISFYKLPSFSLAGIDFIISTVPINRKLKTPVIVVNPFLKDEDINTIASQVNTCDNILSFIDLERIFVHEELKNQEAVIQFLCNKLYEQGLVKKNYATLVLKRESVASTYFGNLVAIPHPITPQTSKTFWTICTLKAPILWNNQNMVQLVCLLNVEKDGAEDLSGMYESLIHLIKSNSIVREIINSKSPQQIAEILSEQIKR</sequence>
<dbReference type="OrthoDB" id="3710983at2"/>
<keyword evidence="2" id="KW-0677">Repeat</keyword>
<keyword evidence="4" id="KW-0010">Activator</keyword>
<organism evidence="9 10">
    <name type="scientific">Virgibacillus pantothenticus</name>
    <dbReference type="NCBI Taxonomy" id="1473"/>
    <lineage>
        <taxon>Bacteria</taxon>
        <taxon>Bacillati</taxon>
        <taxon>Bacillota</taxon>
        <taxon>Bacilli</taxon>
        <taxon>Bacillales</taxon>
        <taxon>Bacillaceae</taxon>
        <taxon>Virgibacillus</taxon>
    </lineage>
</organism>
<dbReference type="Gene3D" id="1.10.10.10">
    <property type="entry name" value="Winged helix-like DNA-binding domain superfamily/Winged helix DNA-binding domain"/>
    <property type="match status" value="2"/>
</dbReference>
<dbReference type="SUPFAM" id="SSF52794">
    <property type="entry name" value="PTS system IIB component-like"/>
    <property type="match status" value="1"/>
</dbReference>
<dbReference type="GeneID" id="66872210"/>
<dbReference type="InterPro" id="IPR002178">
    <property type="entry name" value="PTS_EIIA_type-2_dom"/>
</dbReference>
<dbReference type="Gene3D" id="3.40.930.10">
    <property type="entry name" value="Mannitol-specific EII, Chain A"/>
    <property type="match status" value="1"/>
</dbReference>
<dbReference type="InterPro" id="IPR036390">
    <property type="entry name" value="WH_DNA-bd_sf"/>
</dbReference>
<dbReference type="SUPFAM" id="SSF63520">
    <property type="entry name" value="PTS-regulatory domain, PRD"/>
    <property type="match status" value="2"/>
</dbReference>
<protein>
    <submittedName>
        <fullName evidence="9">PTS sugar transporter</fullName>
    </submittedName>
</protein>
<keyword evidence="5" id="KW-0804">Transcription</keyword>
<dbReference type="AlphaFoldDB" id="A0A0L0QLM8"/>
<evidence type="ECO:0000259" key="7">
    <source>
        <dbReference type="PROSITE" id="PS51099"/>
    </source>
</evidence>
<dbReference type="Pfam" id="PF00359">
    <property type="entry name" value="PTS_EIIA_2"/>
    <property type="match status" value="1"/>
</dbReference>
<keyword evidence="9" id="KW-0813">Transport</keyword>
<dbReference type="Gene3D" id="1.10.1790.10">
    <property type="entry name" value="PRD domain"/>
    <property type="match status" value="2"/>
</dbReference>
<evidence type="ECO:0000259" key="6">
    <source>
        <dbReference type="PROSITE" id="PS51094"/>
    </source>
</evidence>
<dbReference type="CDD" id="cd05568">
    <property type="entry name" value="PTS_IIB_bgl_like"/>
    <property type="match status" value="1"/>
</dbReference>
<feature type="domain" description="PRD" evidence="8">
    <location>
        <begin position="295"/>
        <end position="402"/>
    </location>
</feature>
<dbReference type="PANTHER" id="PTHR30185">
    <property type="entry name" value="CRYPTIC BETA-GLUCOSIDE BGL OPERON ANTITERMINATOR"/>
    <property type="match status" value="1"/>
</dbReference>
<evidence type="ECO:0000256" key="2">
    <source>
        <dbReference type="ARBA" id="ARBA00022737"/>
    </source>
</evidence>
<accession>A0A0L0QLM8</accession>
<dbReference type="SUPFAM" id="SSF46785">
    <property type="entry name" value="Winged helix' DNA-binding domain"/>
    <property type="match status" value="1"/>
</dbReference>
<dbReference type="CDD" id="cd00211">
    <property type="entry name" value="PTS_IIA_fru"/>
    <property type="match status" value="1"/>
</dbReference>
<name>A0A0L0QLM8_VIRPA</name>
<dbReference type="InterPro" id="IPR050661">
    <property type="entry name" value="BglG_antiterminators"/>
</dbReference>
<dbReference type="InterPro" id="IPR011608">
    <property type="entry name" value="PRD"/>
</dbReference>
<keyword evidence="3" id="KW-0805">Transcription regulation</keyword>
<dbReference type="InterPro" id="IPR036095">
    <property type="entry name" value="PTS_EIIB-like_sf"/>
</dbReference>
<dbReference type="PROSITE" id="PS51094">
    <property type="entry name" value="PTS_EIIA_TYPE_2"/>
    <property type="match status" value="1"/>
</dbReference>
<evidence type="ECO:0000256" key="1">
    <source>
        <dbReference type="ARBA" id="ARBA00022679"/>
    </source>
</evidence>
<dbReference type="GO" id="GO:0008982">
    <property type="term" value="F:protein-N(PI)-phosphohistidine-sugar phosphotransferase activity"/>
    <property type="evidence" value="ECO:0007669"/>
    <property type="project" value="InterPro"/>
</dbReference>
<dbReference type="InterPro" id="IPR036634">
    <property type="entry name" value="PRD_sf"/>
</dbReference>
<dbReference type="Pfam" id="PF08279">
    <property type="entry name" value="HTH_11"/>
    <property type="match status" value="1"/>
</dbReference>
<evidence type="ECO:0000256" key="5">
    <source>
        <dbReference type="ARBA" id="ARBA00023163"/>
    </source>
</evidence>
<evidence type="ECO:0000259" key="8">
    <source>
        <dbReference type="PROSITE" id="PS51372"/>
    </source>
</evidence>
<dbReference type="EMBL" id="LGTO01000007">
    <property type="protein sequence ID" value="KNE19168.1"/>
    <property type="molecule type" value="Genomic_DNA"/>
</dbReference>
<dbReference type="RefSeq" id="WP_050351675.1">
    <property type="nucleotide sequence ID" value="NZ_BOSN01000006.1"/>
</dbReference>
<dbReference type="PATRIC" id="fig|1473.5.peg.846"/>
<dbReference type="GO" id="GO:0006355">
    <property type="term" value="P:regulation of DNA-templated transcription"/>
    <property type="evidence" value="ECO:0007669"/>
    <property type="project" value="InterPro"/>
</dbReference>
<dbReference type="SUPFAM" id="SSF55804">
    <property type="entry name" value="Phoshotransferase/anion transport protein"/>
    <property type="match status" value="1"/>
</dbReference>
<dbReference type="Proteomes" id="UP000036780">
    <property type="component" value="Unassembled WGS sequence"/>
</dbReference>
<gene>
    <name evidence="9" type="ORF">AFK71_11530</name>
</gene>
<comment type="caution">
    <text evidence="9">The sequence shown here is derived from an EMBL/GenBank/DDBJ whole genome shotgun (WGS) entry which is preliminary data.</text>
</comment>
<evidence type="ECO:0000313" key="9">
    <source>
        <dbReference type="EMBL" id="KNE19168.1"/>
    </source>
</evidence>
<reference evidence="10" key="1">
    <citation type="submission" date="2015-07" db="EMBL/GenBank/DDBJ databases">
        <title>Fjat-10053 dsm26.</title>
        <authorList>
            <person name="Liu B."/>
            <person name="Wang J."/>
            <person name="Zhu Y."/>
            <person name="Liu G."/>
            <person name="Chen Q."/>
            <person name="Chen Z."/>
            <person name="Lan J."/>
            <person name="Che J."/>
            <person name="Ge C."/>
            <person name="Shi H."/>
            <person name="Pan Z."/>
            <person name="Liu X."/>
        </authorList>
    </citation>
    <scope>NUCLEOTIDE SEQUENCE [LARGE SCALE GENOMIC DNA]</scope>
    <source>
        <strain evidence="10">DSM 26</strain>
    </source>
</reference>
<feature type="domain" description="PRD" evidence="8">
    <location>
        <begin position="188"/>
        <end position="292"/>
    </location>
</feature>
<keyword evidence="1" id="KW-0808">Transferase</keyword>
<proteinExistence type="predicted"/>
<keyword evidence="9" id="KW-0762">Sugar transport</keyword>
<dbReference type="PANTHER" id="PTHR30185:SF13">
    <property type="entry name" value="LICABCH OPERON REGULATOR-RELATED"/>
    <property type="match status" value="1"/>
</dbReference>
<dbReference type="InterPro" id="IPR013196">
    <property type="entry name" value="HTH_11"/>
</dbReference>
<dbReference type="Pfam" id="PF05043">
    <property type="entry name" value="Mga"/>
    <property type="match status" value="1"/>
</dbReference>
<dbReference type="Gene3D" id="3.40.50.2300">
    <property type="match status" value="1"/>
</dbReference>
<dbReference type="PROSITE" id="PS51099">
    <property type="entry name" value="PTS_EIIB_TYPE_2"/>
    <property type="match status" value="1"/>
</dbReference>
<dbReference type="InterPro" id="IPR007737">
    <property type="entry name" value="Mga_HTH"/>
</dbReference>
<dbReference type="InterPro" id="IPR013011">
    <property type="entry name" value="PTS_EIIB_2"/>
</dbReference>